<sequence>MLRRIMIFLTSLLLLLNSALVNASIGGWILSNPTAVGASILYDGTKGSATSSILISPNASEVAKVLRGGIALSFAVEQLLGAVDWVLDPANNQIVYTKPHNPYQAPTLCQNYFKATTATPDVAAYGCSIPQVAANYCKVRLSKPNVQGCTVSNFTSESFELETSCIKWDGSCAGLSGAIFPKYIVNSYFDPKFLPLITAAEQVIENAQNNNLDAQFTVLAAATNILSEAEQDDTKAKPIEDELNNNSKCPSGIVRNGSCWVCDKSLFMPYTRATRDAKNATRGKSCKNVTDTTVKQLMQLFLEI</sequence>
<accession>A0A833PBK8</accession>
<dbReference type="EMBL" id="WNDP01000175">
    <property type="protein sequence ID" value="KAF1018449.1"/>
    <property type="molecule type" value="Genomic_DNA"/>
</dbReference>
<protein>
    <submittedName>
        <fullName evidence="1">Uncharacterized protein</fullName>
    </submittedName>
</protein>
<evidence type="ECO:0000313" key="2">
    <source>
        <dbReference type="Proteomes" id="UP000490535"/>
    </source>
</evidence>
<comment type="caution">
    <text evidence="1">The sequence shown here is derived from an EMBL/GenBank/DDBJ whole genome shotgun (WGS) entry which is preliminary data.</text>
</comment>
<dbReference type="Proteomes" id="UP000490535">
    <property type="component" value="Unassembled WGS sequence"/>
</dbReference>
<proteinExistence type="predicted"/>
<reference evidence="2" key="1">
    <citation type="journal article" date="2020" name="MBio">
        <title>Horizontal gene transfer to a defensive symbiont with a reduced genome amongst a multipartite beetle microbiome.</title>
        <authorList>
            <person name="Waterworth S.C."/>
            <person name="Florez L.V."/>
            <person name="Rees E.R."/>
            <person name="Hertweck C."/>
            <person name="Kaltenpoth M."/>
            <person name="Kwan J.C."/>
        </authorList>
    </citation>
    <scope>NUCLEOTIDE SEQUENCE [LARGE SCALE GENOMIC DNA]</scope>
</reference>
<gene>
    <name evidence="1" type="ORF">GAK29_04228</name>
</gene>
<evidence type="ECO:0000313" key="1">
    <source>
        <dbReference type="EMBL" id="KAF1018449.1"/>
    </source>
</evidence>
<dbReference type="AlphaFoldDB" id="A0A833PBK8"/>
<organism evidence="1 2">
    <name type="scientific">Acinetobacter bereziniae</name>
    <name type="common">Acinetobacter genomosp. 10</name>
    <dbReference type="NCBI Taxonomy" id="106648"/>
    <lineage>
        <taxon>Bacteria</taxon>
        <taxon>Pseudomonadati</taxon>
        <taxon>Pseudomonadota</taxon>
        <taxon>Gammaproteobacteria</taxon>
        <taxon>Moraxellales</taxon>
        <taxon>Moraxellaceae</taxon>
        <taxon>Acinetobacter</taxon>
    </lineage>
</organism>
<name>A0A833PBK8_ACIBZ</name>